<dbReference type="PANTHER" id="PTHR23419">
    <property type="entry name" value="DIVALENT CATION TOLERANCE CUTA-RELATED"/>
    <property type="match status" value="1"/>
</dbReference>
<dbReference type="Proteomes" id="UP000637632">
    <property type="component" value="Unassembled WGS sequence"/>
</dbReference>
<dbReference type="InterPro" id="IPR015867">
    <property type="entry name" value="N-reg_PII/ATP_PRibTrfase_C"/>
</dbReference>
<comment type="caution">
    <text evidence="2">The sequence shown here is derived from an EMBL/GenBank/DDBJ whole genome shotgun (WGS) entry which is preliminary data.</text>
</comment>
<evidence type="ECO:0000256" key="1">
    <source>
        <dbReference type="ARBA" id="ARBA00010169"/>
    </source>
</evidence>
<protein>
    <submittedName>
        <fullName evidence="2">Divalent-cation tolerance protein CutA</fullName>
    </submittedName>
</protein>
<dbReference type="EMBL" id="JACOFT010000001">
    <property type="protein sequence ID" value="MBC3810348.1"/>
    <property type="molecule type" value="Genomic_DNA"/>
</dbReference>
<name>A0ABR6XBP9_9BURK</name>
<organism evidence="2 3">
    <name type="scientific">Undibacterium aquatile</name>
    <dbReference type="NCBI Taxonomy" id="1537398"/>
    <lineage>
        <taxon>Bacteria</taxon>
        <taxon>Pseudomonadati</taxon>
        <taxon>Pseudomonadota</taxon>
        <taxon>Betaproteobacteria</taxon>
        <taxon>Burkholderiales</taxon>
        <taxon>Oxalobacteraceae</taxon>
        <taxon>Undibacterium</taxon>
    </lineage>
</organism>
<evidence type="ECO:0000313" key="3">
    <source>
        <dbReference type="Proteomes" id="UP000637632"/>
    </source>
</evidence>
<sequence length="114" mass="12655">MSAMKTNDDKVLLVMTNCPDKTVALTIAQNILENNLAACVNVMPEIMSLYTWDGQQEVTTEVPLHIKTTTQAYPDLQALICSLHPYQVPEIIAIPVVDGLPAYLQWVQEQTGLK</sequence>
<accession>A0ABR6XBP9</accession>
<gene>
    <name evidence="2" type="ORF">H8K26_02755</name>
</gene>
<dbReference type="InterPro" id="IPR004323">
    <property type="entry name" value="Ion_tolerance_CutA"/>
</dbReference>
<dbReference type="Gene3D" id="3.30.70.120">
    <property type="match status" value="1"/>
</dbReference>
<dbReference type="InterPro" id="IPR011322">
    <property type="entry name" value="N-reg_PII-like_a/b"/>
</dbReference>
<reference evidence="2 3" key="1">
    <citation type="submission" date="2020-08" db="EMBL/GenBank/DDBJ databases">
        <title>Novel species isolated from subtropical streams in China.</title>
        <authorList>
            <person name="Lu H."/>
        </authorList>
    </citation>
    <scope>NUCLEOTIDE SEQUENCE [LARGE SCALE GENOMIC DNA]</scope>
    <source>
        <strain evidence="2 3">CCTCC AB 2015119</strain>
    </source>
</reference>
<comment type="similarity">
    <text evidence="1">Belongs to the CutA family.</text>
</comment>
<dbReference type="SUPFAM" id="SSF54913">
    <property type="entry name" value="GlnB-like"/>
    <property type="match status" value="1"/>
</dbReference>
<evidence type="ECO:0000313" key="2">
    <source>
        <dbReference type="EMBL" id="MBC3810348.1"/>
    </source>
</evidence>
<dbReference type="PANTHER" id="PTHR23419:SF8">
    <property type="entry name" value="FI09726P"/>
    <property type="match status" value="1"/>
</dbReference>
<dbReference type="Pfam" id="PF03091">
    <property type="entry name" value="CutA1"/>
    <property type="match status" value="1"/>
</dbReference>
<proteinExistence type="inferred from homology"/>
<keyword evidence="3" id="KW-1185">Reference proteome</keyword>